<comment type="caution">
    <text evidence="1">The sequence shown here is derived from an EMBL/GenBank/DDBJ whole genome shotgun (WGS) entry which is preliminary data.</text>
</comment>
<evidence type="ECO:0000313" key="1">
    <source>
        <dbReference type="EMBL" id="MDU8886899.1"/>
    </source>
</evidence>
<dbReference type="InterPro" id="IPR045444">
    <property type="entry name" value="DUF6503"/>
</dbReference>
<name>A0ABU3U910_9FLAO</name>
<reference evidence="1 2" key="1">
    <citation type="submission" date="2023-10" db="EMBL/GenBank/DDBJ databases">
        <title>Marimonas sp. nov. isolated from tidal mud flat.</title>
        <authorList>
            <person name="Jaincy N.J."/>
            <person name="Srinivasan S."/>
            <person name="Lee S.-S."/>
        </authorList>
    </citation>
    <scope>NUCLEOTIDE SEQUENCE [LARGE SCALE GENOMIC DNA]</scope>
    <source>
        <strain evidence="1 2">MJ-SS3</strain>
    </source>
</reference>
<proteinExistence type="predicted"/>
<dbReference type="EMBL" id="JAWHTF010000007">
    <property type="protein sequence ID" value="MDU8886899.1"/>
    <property type="molecule type" value="Genomic_DNA"/>
</dbReference>
<gene>
    <name evidence="1" type="ORF">RXV94_12065</name>
</gene>
<keyword evidence="2" id="KW-1185">Reference proteome</keyword>
<organism evidence="1 2">
    <name type="scientific">Gilvirhabdus luticola</name>
    <dbReference type="NCBI Taxonomy" id="3079858"/>
    <lineage>
        <taxon>Bacteria</taxon>
        <taxon>Pseudomonadati</taxon>
        <taxon>Bacteroidota</taxon>
        <taxon>Flavobacteriia</taxon>
        <taxon>Flavobacteriales</taxon>
        <taxon>Flavobacteriaceae</taxon>
        <taxon>Gilvirhabdus</taxon>
    </lineage>
</organism>
<dbReference type="RefSeq" id="WP_316662996.1">
    <property type="nucleotide sequence ID" value="NZ_JAWHTF010000007.1"/>
</dbReference>
<sequence>MKTKLTSFFLILIFISGCKIDVDGSFVDTIINRSIEVSGGSKFKNSVIDFDFRGRHYKAIRIDGLFQYEREFQDSLGVIKDVLSNSGYERFLNNQPFLPHDTMAVKYARSVNSVHYFSVLPFGLNDEAVNKTYLDSLLIKGKKYHKIKVDFDKDGGGEDHEDVFVYYVNAETYKVDYLSYIYFVDGGGIRFREAYNERYVNGLRFVDYNNYKSENDSIDLYALDSLYQLNKLKLLSKIELENISVQ</sequence>
<dbReference type="Proteomes" id="UP001268651">
    <property type="component" value="Unassembled WGS sequence"/>
</dbReference>
<accession>A0ABU3U910</accession>
<protein>
    <submittedName>
        <fullName evidence="1">DUF6503 family protein</fullName>
    </submittedName>
</protein>
<dbReference type="Pfam" id="PF20113">
    <property type="entry name" value="DUF6503"/>
    <property type="match status" value="1"/>
</dbReference>
<evidence type="ECO:0000313" key="2">
    <source>
        <dbReference type="Proteomes" id="UP001268651"/>
    </source>
</evidence>
<dbReference type="PROSITE" id="PS51257">
    <property type="entry name" value="PROKAR_LIPOPROTEIN"/>
    <property type="match status" value="1"/>
</dbReference>